<protein>
    <submittedName>
        <fullName evidence="1">Uncharacterized protein</fullName>
    </submittedName>
</protein>
<sequence length="42" mass="4915">MPLISPAFHSYFNVSRRKNGTRRHIFAGCQSYISGFWDKKPI</sequence>
<dbReference type="EMBL" id="BK015820">
    <property type="protein sequence ID" value="DAE26526.1"/>
    <property type="molecule type" value="Genomic_DNA"/>
</dbReference>
<organism evidence="1">
    <name type="scientific">Myoviridae sp. ctaOv25</name>
    <dbReference type="NCBI Taxonomy" id="2827290"/>
    <lineage>
        <taxon>Viruses</taxon>
        <taxon>Duplodnaviria</taxon>
        <taxon>Heunggongvirae</taxon>
        <taxon>Uroviricota</taxon>
        <taxon>Caudoviricetes</taxon>
    </lineage>
</organism>
<proteinExistence type="predicted"/>
<evidence type="ECO:0000313" key="1">
    <source>
        <dbReference type="EMBL" id="DAE26526.1"/>
    </source>
</evidence>
<name>A0A8S5R501_9CAUD</name>
<reference evidence="1" key="1">
    <citation type="journal article" date="2021" name="Proc. Natl. Acad. Sci. U.S.A.">
        <title>A Catalog of Tens of Thousands of Viruses from Human Metagenomes Reveals Hidden Associations with Chronic Diseases.</title>
        <authorList>
            <person name="Tisza M.J."/>
            <person name="Buck C.B."/>
        </authorList>
    </citation>
    <scope>NUCLEOTIDE SEQUENCE</scope>
    <source>
        <strain evidence="1">CtaOv25</strain>
    </source>
</reference>
<accession>A0A8S5R501</accession>